<feature type="short sequence motif" description="Bipartite nuclear localization signal" evidence="4">
    <location>
        <begin position="200"/>
        <end position="210"/>
    </location>
</feature>
<dbReference type="OMA" id="FSYCQPT"/>
<dbReference type="Pfam" id="PF08880">
    <property type="entry name" value="QLQ"/>
    <property type="match status" value="1"/>
</dbReference>
<evidence type="ECO:0000256" key="2">
    <source>
        <dbReference type="ARBA" id="ARBA00008122"/>
    </source>
</evidence>
<keyword evidence="5" id="KW-0804">Transcription</keyword>
<proteinExistence type="inferred from homology"/>
<keyword evidence="5" id="KW-0010">Activator</keyword>
<evidence type="ECO:0000313" key="9">
    <source>
        <dbReference type="EnsemblPlants" id="AUR62004030-RA:cds"/>
    </source>
</evidence>
<sequence>MDFDGLVVGQSAVSSSCSDHQNQILEGKPKCSINGSGLIKQERSDPFVDEDRVAKIVKRADDLGLRSDNAVPKQQMLSFSSSTKPQQLSFLNAKDGCFDLDFRRWGFNNGNLNGSMHGSFSGIRGPFTPAQWIELEHQAMIYKYITANVPVPANLLIPIRKALCSSGFPGFSFGSYPPHSYGWGTFHLGFSGSTDPEPGRCRRTDGKKWRCSRDAVPDQKYCERHINRGRHRSRKPVEGHTGQAASGPTNTKVVPAMSSSMSSLVTSTGGASNSTVTIAHQHHIKGLQPTGANNAAADSIVNRFHVEQGLSAMPPTMNLKTNDSPFSIAKQHIQLDDSSQSEFGLVSTDSLLNPTQKSAYLGCKSYSSSILEFNAQQTQDQYPLRHFMDVWPKDNSNRSSIPWPEDSLKSDWTQLSMSIPMSTSDFSSSSSPNQEKATISPLRLSRELDPSQMGVGVGTIVGETGMKQNAWIPISWGNSSMGGPLGEVLNNTSIITSALNLKGDQRCDGSPQLGSSPTGVLQKSTFVSLSNSSSAGSPRAENKKTLEGASLCDDILGSAAHASSTFVPSM</sequence>
<dbReference type="EnsemblPlants" id="AUR62004030-RA">
    <property type="protein sequence ID" value="AUR62004030-RA:cds"/>
    <property type="gene ID" value="AUR62004030"/>
</dbReference>
<dbReference type="Gramene" id="AUR62004030-RA">
    <property type="protein sequence ID" value="AUR62004030-RA:cds"/>
    <property type="gene ID" value="AUR62004030"/>
</dbReference>
<reference evidence="9" key="2">
    <citation type="submission" date="2021-03" db="UniProtKB">
        <authorList>
            <consortium name="EnsemblPlants"/>
        </authorList>
    </citation>
    <scope>IDENTIFICATION</scope>
</reference>
<feature type="short sequence motif" description="Bipartite nuclear localization signal" evidence="4">
    <location>
        <begin position="228"/>
        <end position="235"/>
    </location>
</feature>
<keyword evidence="10" id="KW-1185">Reference proteome</keyword>
<comment type="domain">
    <text evidence="5">The QLQ domain and WRC domain may be involved in protein-protein interaction and DNA-binding, respectively.</text>
</comment>
<dbReference type="Proteomes" id="UP000596660">
    <property type="component" value="Unplaced"/>
</dbReference>
<dbReference type="AlphaFoldDB" id="A0A803KYC1"/>
<name>A0A803KYC1_CHEQI</name>
<accession>A0A803KYC1</accession>
<evidence type="ECO:0000313" key="10">
    <source>
        <dbReference type="Proteomes" id="UP000596660"/>
    </source>
</evidence>
<keyword evidence="3 4" id="KW-0539">Nucleus</keyword>
<dbReference type="PANTHER" id="PTHR31602:SF42">
    <property type="entry name" value="GROWTH-REGULATING FACTOR 2"/>
    <property type="match status" value="1"/>
</dbReference>
<feature type="domain" description="QLQ" evidence="7">
    <location>
        <begin position="126"/>
        <end position="161"/>
    </location>
</feature>
<organism evidence="9 10">
    <name type="scientific">Chenopodium quinoa</name>
    <name type="common">Quinoa</name>
    <dbReference type="NCBI Taxonomy" id="63459"/>
    <lineage>
        <taxon>Eukaryota</taxon>
        <taxon>Viridiplantae</taxon>
        <taxon>Streptophyta</taxon>
        <taxon>Embryophyta</taxon>
        <taxon>Tracheophyta</taxon>
        <taxon>Spermatophyta</taxon>
        <taxon>Magnoliopsida</taxon>
        <taxon>eudicotyledons</taxon>
        <taxon>Gunneridae</taxon>
        <taxon>Pentapetalae</taxon>
        <taxon>Caryophyllales</taxon>
        <taxon>Chenopodiaceae</taxon>
        <taxon>Chenopodioideae</taxon>
        <taxon>Atripliceae</taxon>
        <taxon>Chenopodium</taxon>
    </lineage>
</organism>
<feature type="compositionally biased region" description="Low complexity" evidence="6">
    <location>
        <begin position="421"/>
        <end position="431"/>
    </location>
</feature>
<dbReference type="GO" id="GO:0006355">
    <property type="term" value="P:regulation of DNA-templated transcription"/>
    <property type="evidence" value="ECO:0007669"/>
    <property type="project" value="InterPro"/>
</dbReference>
<dbReference type="PROSITE" id="PS51666">
    <property type="entry name" value="QLQ"/>
    <property type="match status" value="1"/>
</dbReference>
<dbReference type="InterPro" id="IPR031137">
    <property type="entry name" value="GRF"/>
</dbReference>
<evidence type="ECO:0000259" key="8">
    <source>
        <dbReference type="PROSITE" id="PS51667"/>
    </source>
</evidence>
<comment type="similarity">
    <text evidence="2 5">Belongs to the GRF family.</text>
</comment>
<dbReference type="InterPro" id="IPR014977">
    <property type="entry name" value="WRC_dom"/>
</dbReference>
<evidence type="ECO:0000256" key="4">
    <source>
        <dbReference type="PROSITE-ProRule" id="PRU01002"/>
    </source>
</evidence>
<keyword evidence="5" id="KW-0805">Transcription regulation</keyword>
<dbReference type="GO" id="GO:0099402">
    <property type="term" value="P:plant organ development"/>
    <property type="evidence" value="ECO:0007669"/>
    <property type="project" value="UniProtKB-ARBA"/>
</dbReference>
<dbReference type="PANTHER" id="PTHR31602">
    <property type="entry name" value="GROWTH-REGULATING FACTOR 5"/>
    <property type="match status" value="1"/>
</dbReference>
<dbReference type="GO" id="GO:0006351">
    <property type="term" value="P:DNA-templated transcription"/>
    <property type="evidence" value="ECO:0007669"/>
    <property type="project" value="UniProtKB-UniRule"/>
</dbReference>
<dbReference type="GO" id="GO:0005634">
    <property type="term" value="C:nucleus"/>
    <property type="evidence" value="ECO:0007669"/>
    <property type="project" value="UniProtKB-SubCell"/>
</dbReference>
<evidence type="ECO:0000256" key="5">
    <source>
        <dbReference type="RuleBase" id="RU367127"/>
    </source>
</evidence>
<feature type="region of interest" description="Disordered" evidence="6">
    <location>
        <begin position="226"/>
        <end position="251"/>
    </location>
</feature>
<dbReference type="Pfam" id="PF08879">
    <property type="entry name" value="WRC"/>
    <property type="match status" value="1"/>
</dbReference>
<dbReference type="InterPro" id="IPR014978">
    <property type="entry name" value="Gln-Leu-Gln_QLQ"/>
</dbReference>
<dbReference type="GO" id="GO:0005524">
    <property type="term" value="F:ATP binding"/>
    <property type="evidence" value="ECO:0007669"/>
    <property type="project" value="UniProtKB-UniRule"/>
</dbReference>
<dbReference type="PROSITE" id="PS51667">
    <property type="entry name" value="WRC"/>
    <property type="match status" value="1"/>
</dbReference>
<reference evidence="9" key="1">
    <citation type="journal article" date="2017" name="Nature">
        <title>The genome of Chenopodium quinoa.</title>
        <authorList>
            <person name="Jarvis D.E."/>
            <person name="Ho Y.S."/>
            <person name="Lightfoot D.J."/>
            <person name="Schmoeckel S.M."/>
            <person name="Li B."/>
            <person name="Borm T.J.A."/>
            <person name="Ohyanagi H."/>
            <person name="Mineta K."/>
            <person name="Michell C.T."/>
            <person name="Saber N."/>
            <person name="Kharbatia N.M."/>
            <person name="Rupper R.R."/>
            <person name="Sharp A.R."/>
            <person name="Dally N."/>
            <person name="Boughton B.A."/>
            <person name="Woo Y.H."/>
            <person name="Gao G."/>
            <person name="Schijlen E.G.W.M."/>
            <person name="Guo X."/>
            <person name="Momin A.A."/>
            <person name="Negrao S."/>
            <person name="Al-Babili S."/>
            <person name="Gehring C."/>
            <person name="Roessner U."/>
            <person name="Jung C."/>
            <person name="Murphy K."/>
            <person name="Arold S.T."/>
            <person name="Gojobori T."/>
            <person name="van der Linden C.G."/>
            <person name="van Loo E.N."/>
            <person name="Jellen E.N."/>
            <person name="Maughan P.J."/>
            <person name="Tester M."/>
        </authorList>
    </citation>
    <scope>NUCLEOTIDE SEQUENCE [LARGE SCALE GENOMIC DNA]</scope>
    <source>
        <strain evidence="9">cv. PI 614886</strain>
    </source>
</reference>
<comment type="subcellular location">
    <subcellularLocation>
        <location evidence="1 4 5">Nucleus</location>
    </subcellularLocation>
</comment>
<comment type="function">
    <text evidence="5">Transcription activator.</text>
</comment>
<protein>
    <recommendedName>
        <fullName evidence="5">Growth-regulating factor</fullName>
    </recommendedName>
</protein>
<dbReference type="SMART" id="SM00951">
    <property type="entry name" value="QLQ"/>
    <property type="match status" value="1"/>
</dbReference>
<evidence type="ECO:0000256" key="3">
    <source>
        <dbReference type="ARBA" id="ARBA00023242"/>
    </source>
</evidence>
<evidence type="ECO:0000256" key="6">
    <source>
        <dbReference type="SAM" id="MobiDB-lite"/>
    </source>
</evidence>
<evidence type="ECO:0000259" key="7">
    <source>
        <dbReference type="PROSITE" id="PS51666"/>
    </source>
</evidence>
<evidence type="ECO:0000256" key="1">
    <source>
        <dbReference type="ARBA" id="ARBA00004123"/>
    </source>
</evidence>
<feature type="domain" description="WRC" evidence="8">
    <location>
        <begin position="195"/>
        <end position="239"/>
    </location>
</feature>
<feature type="region of interest" description="Disordered" evidence="6">
    <location>
        <begin position="421"/>
        <end position="444"/>
    </location>
</feature>